<evidence type="ECO:0000259" key="6">
    <source>
        <dbReference type="PROSITE" id="PS50043"/>
    </source>
</evidence>
<dbReference type="GO" id="GO:0003677">
    <property type="term" value="F:DNA binding"/>
    <property type="evidence" value="ECO:0007669"/>
    <property type="project" value="UniProtKB-KW"/>
</dbReference>
<keyword evidence="9" id="KW-1185">Reference proteome</keyword>
<feature type="modified residue" description="4-aspartylphosphate" evidence="5">
    <location>
        <position position="53"/>
    </location>
</feature>
<dbReference type="PANTHER" id="PTHR43214">
    <property type="entry name" value="TWO-COMPONENT RESPONSE REGULATOR"/>
    <property type="match status" value="1"/>
</dbReference>
<dbReference type="InterPro" id="IPR001789">
    <property type="entry name" value="Sig_transdc_resp-reg_receiver"/>
</dbReference>
<dbReference type="PROSITE" id="PS50110">
    <property type="entry name" value="RESPONSE_REGULATORY"/>
    <property type="match status" value="1"/>
</dbReference>
<dbReference type="AlphaFoldDB" id="A0A7W9NLR0"/>
<feature type="domain" description="HTH luxR-type" evidence="6">
    <location>
        <begin position="145"/>
        <end position="210"/>
    </location>
</feature>
<organism evidence="8 9">
    <name type="scientific">Kutzneria kofuensis</name>
    <dbReference type="NCBI Taxonomy" id="103725"/>
    <lineage>
        <taxon>Bacteria</taxon>
        <taxon>Bacillati</taxon>
        <taxon>Actinomycetota</taxon>
        <taxon>Actinomycetes</taxon>
        <taxon>Pseudonocardiales</taxon>
        <taxon>Pseudonocardiaceae</taxon>
        <taxon>Kutzneria</taxon>
    </lineage>
</organism>
<proteinExistence type="predicted"/>
<accession>A0A7W9NLR0</accession>
<dbReference type="PRINTS" id="PR00038">
    <property type="entry name" value="HTHLUXR"/>
</dbReference>
<dbReference type="InterPro" id="IPR058245">
    <property type="entry name" value="NreC/VraR/RcsB-like_REC"/>
</dbReference>
<evidence type="ECO:0000256" key="4">
    <source>
        <dbReference type="ARBA" id="ARBA00023163"/>
    </source>
</evidence>
<evidence type="ECO:0000256" key="3">
    <source>
        <dbReference type="ARBA" id="ARBA00023125"/>
    </source>
</evidence>
<dbReference type="PROSITE" id="PS00622">
    <property type="entry name" value="HTH_LUXR_1"/>
    <property type="match status" value="1"/>
</dbReference>
<reference evidence="8 9" key="1">
    <citation type="submission" date="2020-08" db="EMBL/GenBank/DDBJ databases">
        <title>Sequencing the genomes of 1000 actinobacteria strains.</title>
        <authorList>
            <person name="Klenk H.-P."/>
        </authorList>
    </citation>
    <scope>NUCLEOTIDE SEQUENCE [LARGE SCALE GENOMIC DNA]</scope>
    <source>
        <strain evidence="8 9">DSM 43851</strain>
    </source>
</reference>
<sequence length="219" mass="23035">MIRVVVVDDEELVRSGFRLILEAAGDIEVVATATGAQAVREVGLHQPDVVLLDIRMPDVDGLTILRQLRGLRRPPVVAMLTTFDSDEYIATALRSGAAGFILKDTGPDQLAQVVRTLAAGGVVLSPKVTRTVVDGYLDSGAGSAAAGQVSQLTERERAVLVLIADGLSNTDIGARIHVSVGTVKDHVSAILTKLGVGSRVQAALVAQRAGLLDCDERRP</sequence>
<feature type="domain" description="Response regulatory" evidence="7">
    <location>
        <begin position="3"/>
        <end position="118"/>
    </location>
</feature>
<dbReference type="RefSeq" id="WP_184870360.1">
    <property type="nucleotide sequence ID" value="NZ_JACHIR010000004.1"/>
</dbReference>
<keyword evidence="1 5" id="KW-0597">Phosphoprotein</keyword>
<evidence type="ECO:0000259" key="7">
    <source>
        <dbReference type="PROSITE" id="PS50110"/>
    </source>
</evidence>
<protein>
    <submittedName>
        <fullName evidence="8">DNA-binding NarL/FixJ family response regulator</fullName>
    </submittedName>
</protein>
<dbReference type="CDD" id="cd17535">
    <property type="entry name" value="REC_NarL-like"/>
    <property type="match status" value="1"/>
</dbReference>
<dbReference type="Pfam" id="PF00072">
    <property type="entry name" value="Response_reg"/>
    <property type="match status" value="1"/>
</dbReference>
<keyword evidence="3 8" id="KW-0238">DNA-binding</keyword>
<keyword evidence="2" id="KW-0805">Transcription regulation</keyword>
<dbReference type="SMART" id="SM00448">
    <property type="entry name" value="REC"/>
    <property type="match status" value="1"/>
</dbReference>
<dbReference type="GO" id="GO:0000160">
    <property type="term" value="P:phosphorelay signal transduction system"/>
    <property type="evidence" value="ECO:0007669"/>
    <property type="project" value="InterPro"/>
</dbReference>
<dbReference type="InterPro" id="IPR011006">
    <property type="entry name" value="CheY-like_superfamily"/>
</dbReference>
<keyword evidence="4" id="KW-0804">Transcription</keyword>
<dbReference type="CDD" id="cd06170">
    <property type="entry name" value="LuxR_C_like"/>
    <property type="match status" value="1"/>
</dbReference>
<dbReference type="InterPro" id="IPR039420">
    <property type="entry name" value="WalR-like"/>
</dbReference>
<evidence type="ECO:0000313" key="9">
    <source>
        <dbReference type="Proteomes" id="UP000585638"/>
    </source>
</evidence>
<dbReference type="PROSITE" id="PS50043">
    <property type="entry name" value="HTH_LUXR_2"/>
    <property type="match status" value="1"/>
</dbReference>
<dbReference type="InterPro" id="IPR016032">
    <property type="entry name" value="Sig_transdc_resp-reg_C-effctor"/>
</dbReference>
<dbReference type="Proteomes" id="UP000585638">
    <property type="component" value="Unassembled WGS sequence"/>
</dbReference>
<comment type="caution">
    <text evidence="8">The sequence shown here is derived from an EMBL/GenBank/DDBJ whole genome shotgun (WGS) entry which is preliminary data.</text>
</comment>
<dbReference type="PANTHER" id="PTHR43214:SF24">
    <property type="entry name" value="TRANSCRIPTIONAL REGULATORY PROTEIN NARL-RELATED"/>
    <property type="match status" value="1"/>
</dbReference>
<evidence type="ECO:0000256" key="1">
    <source>
        <dbReference type="ARBA" id="ARBA00022553"/>
    </source>
</evidence>
<dbReference type="InterPro" id="IPR000792">
    <property type="entry name" value="Tscrpt_reg_LuxR_C"/>
</dbReference>
<dbReference type="SMART" id="SM00421">
    <property type="entry name" value="HTH_LUXR"/>
    <property type="match status" value="1"/>
</dbReference>
<name>A0A7W9NLR0_9PSEU</name>
<dbReference type="GO" id="GO:0006355">
    <property type="term" value="P:regulation of DNA-templated transcription"/>
    <property type="evidence" value="ECO:0007669"/>
    <property type="project" value="InterPro"/>
</dbReference>
<evidence type="ECO:0000313" key="8">
    <source>
        <dbReference type="EMBL" id="MBB5897877.1"/>
    </source>
</evidence>
<dbReference type="Gene3D" id="3.40.50.2300">
    <property type="match status" value="1"/>
</dbReference>
<evidence type="ECO:0000256" key="5">
    <source>
        <dbReference type="PROSITE-ProRule" id="PRU00169"/>
    </source>
</evidence>
<gene>
    <name evidence="8" type="ORF">BJ998_009136</name>
</gene>
<dbReference type="SUPFAM" id="SSF46894">
    <property type="entry name" value="C-terminal effector domain of the bipartite response regulators"/>
    <property type="match status" value="1"/>
</dbReference>
<dbReference type="Pfam" id="PF00196">
    <property type="entry name" value="GerE"/>
    <property type="match status" value="1"/>
</dbReference>
<dbReference type="SUPFAM" id="SSF52172">
    <property type="entry name" value="CheY-like"/>
    <property type="match status" value="1"/>
</dbReference>
<dbReference type="EMBL" id="JACHIR010000004">
    <property type="protein sequence ID" value="MBB5897877.1"/>
    <property type="molecule type" value="Genomic_DNA"/>
</dbReference>
<evidence type="ECO:0000256" key="2">
    <source>
        <dbReference type="ARBA" id="ARBA00023015"/>
    </source>
</evidence>